<reference evidence="1" key="1">
    <citation type="submission" date="2022-12" db="EMBL/GenBank/DDBJ databases">
        <authorList>
            <person name="Petersen C."/>
        </authorList>
    </citation>
    <scope>NUCLEOTIDE SEQUENCE</scope>
    <source>
        <strain evidence="1">IBT 16125</strain>
    </source>
</reference>
<keyword evidence="1" id="KW-0418">Kinase</keyword>
<dbReference type="Proteomes" id="UP001213681">
    <property type="component" value="Unassembled WGS sequence"/>
</dbReference>
<reference evidence="1" key="2">
    <citation type="journal article" date="2023" name="IMA Fungus">
        <title>Comparative genomic study of the Penicillium genus elucidates a diverse pangenome and 15 lateral gene transfer events.</title>
        <authorList>
            <person name="Petersen C."/>
            <person name="Sorensen T."/>
            <person name="Nielsen M.R."/>
            <person name="Sondergaard T.E."/>
            <person name="Sorensen J.L."/>
            <person name="Fitzpatrick D.A."/>
            <person name="Frisvad J.C."/>
            <person name="Nielsen K.L."/>
        </authorList>
    </citation>
    <scope>NUCLEOTIDE SEQUENCE</scope>
    <source>
        <strain evidence="1">IBT 16125</strain>
    </source>
</reference>
<accession>A0AAD6CD35</accession>
<dbReference type="EMBL" id="JAPVEA010000002">
    <property type="protein sequence ID" value="KAJ5460083.1"/>
    <property type="molecule type" value="Genomic_DNA"/>
</dbReference>
<organism evidence="1 2">
    <name type="scientific">Penicillium daleae</name>
    <dbReference type="NCBI Taxonomy" id="63821"/>
    <lineage>
        <taxon>Eukaryota</taxon>
        <taxon>Fungi</taxon>
        <taxon>Dikarya</taxon>
        <taxon>Ascomycota</taxon>
        <taxon>Pezizomycotina</taxon>
        <taxon>Eurotiomycetes</taxon>
        <taxon>Eurotiomycetidae</taxon>
        <taxon>Eurotiales</taxon>
        <taxon>Aspergillaceae</taxon>
        <taxon>Penicillium</taxon>
    </lineage>
</organism>
<keyword evidence="1" id="KW-0808">Transferase</keyword>
<keyword evidence="2" id="KW-1185">Reference proteome</keyword>
<dbReference type="RefSeq" id="XP_056769125.1">
    <property type="nucleotide sequence ID" value="XM_056905018.1"/>
</dbReference>
<protein>
    <submittedName>
        <fullName evidence="1">Kinase-like domain-containing protein</fullName>
    </submittedName>
</protein>
<evidence type="ECO:0000313" key="1">
    <source>
        <dbReference type="EMBL" id="KAJ5460083.1"/>
    </source>
</evidence>
<dbReference type="SUPFAM" id="SSF56112">
    <property type="entry name" value="Protein kinase-like (PK-like)"/>
    <property type="match status" value="1"/>
</dbReference>
<dbReference type="InterPro" id="IPR011009">
    <property type="entry name" value="Kinase-like_dom_sf"/>
</dbReference>
<dbReference type="GeneID" id="81595261"/>
<proteinExistence type="predicted"/>
<gene>
    <name evidence="1" type="ORF">N7458_001635</name>
</gene>
<comment type="caution">
    <text evidence="1">The sequence shown here is derived from an EMBL/GenBank/DDBJ whole genome shotgun (WGS) entry which is preliminary data.</text>
</comment>
<dbReference type="AlphaFoldDB" id="A0AAD6CD35"/>
<evidence type="ECO:0000313" key="2">
    <source>
        <dbReference type="Proteomes" id="UP001213681"/>
    </source>
</evidence>
<dbReference type="Gene3D" id="3.30.200.20">
    <property type="entry name" value="Phosphorylase Kinase, domain 1"/>
    <property type="match status" value="1"/>
</dbReference>
<sequence length="301" mass="33739">MSTQPAQLLEGPYGAQMELDNLESAPDDNLDHLGRFAMLIPMNAVARSAIEATARSGSAYHQQFIGETVVSERITKCFTLSLGTLPEFAQIGWRIGRGRDSLKNRGVDLLLTIEDRWVDQDSEEDHIAGIHARLNWVKGAGGFFLIADNKRGEAVMMDGDIYRNDQRSIQLKNSIMIGECVFTLRYFPRTPEEEEQFQVELAELFRIFHNDANPLVLSLPGDHEMRFGDWIFQNPISRGSYGVVYMVVNARTGLPAAAKRILKSSINSYAVDREIKMTSRISKLTHVSGISRCRVVSEGCL</sequence>
<name>A0AAD6CD35_9EURO</name>
<dbReference type="GO" id="GO:0016301">
    <property type="term" value="F:kinase activity"/>
    <property type="evidence" value="ECO:0007669"/>
    <property type="project" value="UniProtKB-KW"/>
</dbReference>